<accession>A0A1R2CY49</accession>
<evidence type="ECO:0000313" key="1">
    <source>
        <dbReference type="EMBL" id="OMJ93912.1"/>
    </source>
</evidence>
<reference evidence="1 2" key="1">
    <citation type="submission" date="2016-11" db="EMBL/GenBank/DDBJ databases">
        <title>The macronuclear genome of Stentor coeruleus: a giant cell with tiny introns.</title>
        <authorList>
            <person name="Slabodnick M."/>
            <person name="Ruby J.G."/>
            <person name="Reiff S.B."/>
            <person name="Swart E.C."/>
            <person name="Gosai S."/>
            <person name="Prabakaran S."/>
            <person name="Witkowska E."/>
            <person name="Larue G.E."/>
            <person name="Fisher S."/>
            <person name="Freeman R.M."/>
            <person name="Gunawardena J."/>
            <person name="Chu W."/>
            <person name="Stover N.A."/>
            <person name="Gregory B.D."/>
            <person name="Nowacki M."/>
            <person name="Derisi J."/>
            <person name="Roy S.W."/>
            <person name="Marshall W.F."/>
            <person name="Sood P."/>
        </authorList>
    </citation>
    <scope>NUCLEOTIDE SEQUENCE [LARGE SCALE GENOMIC DNA]</scope>
    <source>
        <strain evidence="1">WM001</strain>
    </source>
</reference>
<dbReference type="Pfam" id="PF12722">
    <property type="entry name" value="Hid1"/>
    <property type="match status" value="2"/>
</dbReference>
<dbReference type="GO" id="GO:0005797">
    <property type="term" value="C:Golgi medial cisterna"/>
    <property type="evidence" value="ECO:0007669"/>
    <property type="project" value="TreeGrafter"/>
</dbReference>
<name>A0A1R2CY49_9CILI</name>
<dbReference type="AlphaFoldDB" id="A0A1R2CY49"/>
<comment type="caution">
    <text evidence="1">The sequence shown here is derived from an EMBL/GenBank/DDBJ whole genome shotgun (WGS) entry which is preliminary data.</text>
</comment>
<dbReference type="EMBL" id="MPUH01000034">
    <property type="protein sequence ID" value="OMJ93912.1"/>
    <property type="molecule type" value="Genomic_DNA"/>
</dbReference>
<dbReference type="GO" id="GO:0000138">
    <property type="term" value="C:Golgi trans cisterna"/>
    <property type="evidence" value="ECO:0007669"/>
    <property type="project" value="TreeGrafter"/>
</dbReference>
<dbReference type="PANTHER" id="PTHR21575">
    <property type="entry name" value="PROTEIN HID1"/>
    <property type="match status" value="1"/>
</dbReference>
<evidence type="ECO:0000313" key="2">
    <source>
        <dbReference type="Proteomes" id="UP000187209"/>
    </source>
</evidence>
<dbReference type="OrthoDB" id="310000at2759"/>
<dbReference type="Proteomes" id="UP000187209">
    <property type="component" value="Unassembled WGS sequence"/>
</dbReference>
<dbReference type="PANTHER" id="PTHR21575:SF12">
    <property type="entry name" value="PROTEIN HID1"/>
    <property type="match status" value="1"/>
</dbReference>
<gene>
    <name evidence="1" type="ORF">SteCoe_2961</name>
</gene>
<proteinExistence type="predicted"/>
<sequence length="653" mass="76244">MGNNDSRTIFRDQIQNLVNEDIPSEKFEYWDMLFSTSVSFSDVYTMIPDADITTLLTVRKGNFLRLLDYSVSILEDIVSTQDLSSAKIIAGCTSCRILIRLLPYIAEDDNLMWNEDLKGIKLITTILRLMFVPNFAVLGKNYIEISDCGQVDGMRLWGQGFYKGDDEEVVNDGIWMVRYDLVKILLTLCSTDMYRKNNEPCRNLWALFIVSKANLYASQVFYSLINVVVGFNYMGSWKLPYGSYFNYEHQEKTVQISIQLLCILSYIRYEHYEDISILEKAGFLQEDFTHNYFLTKFREINTEQEIAILYNSIKTLISIVTISQNTYLPNSVKDIQCKDEIVIMLWALIKYSPKFKEFLGLQTNTYEMLIPLVQMLNSQDFLVVSCTTYVILHLSTNRDITSNLYHTFPNVTVDLPLFYGNYSDFLVIALSKIILADGVQYNKFLPYFFMILCNISPYMKTIAPFAAQSIIRLLEKVSLRTFLLENEKNHYLLFFVLETINNIIQYQWQGAAGLVLGLVRKKDILIKIFQLPERWEDNKEIKEPWKTREWYNKWTQILPIDVLRCLLNFIIQKLEVFLKTNPKMSEDQILEYISQETLVGILPPPARIQPRVLEITRNSDMYEHNYTWALIYIKSLPYAIVPKEKIQLVTFSG</sequence>
<protein>
    <submittedName>
        <fullName evidence="1">Uncharacterized protein</fullName>
    </submittedName>
</protein>
<keyword evidence="2" id="KW-1185">Reference proteome</keyword>
<organism evidence="1 2">
    <name type="scientific">Stentor coeruleus</name>
    <dbReference type="NCBI Taxonomy" id="5963"/>
    <lineage>
        <taxon>Eukaryota</taxon>
        <taxon>Sar</taxon>
        <taxon>Alveolata</taxon>
        <taxon>Ciliophora</taxon>
        <taxon>Postciliodesmatophora</taxon>
        <taxon>Heterotrichea</taxon>
        <taxon>Heterotrichida</taxon>
        <taxon>Stentoridae</taxon>
        <taxon>Stentor</taxon>
    </lineage>
</organism>
<dbReference type="InterPro" id="IPR026705">
    <property type="entry name" value="Hid-1/Ecm30"/>
</dbReference>
<dbReference type="GO" id="GO:0016020">
    <property type="term" value="C:membrane"/>
    <property type="evidence" value="ECO:0007669"/>
    <property type="project" value="TreeGrafter"/>
</dbReference>